<protein>
    <submittedName>
        <fullName evidence="1">10646_t:CDS:1</fullName>
    </submittedName>
</protein>
<sequence>MSIISWDFHEITILKKEVHSLLGFGRSIATNICTSFDIKRIDVHITVSFNPRPWYQTFGEG</sequence>
<dbReference type="EMBL" id="CAJVQC010011948">
    <property type="protein sequence ID" value="CAG8633059.1"/>
    <property type="molecule type" value="Genomic_DNA"/>
</dbReference>
<keyword evidence="2" id="KW-1185">Reference proteome</keyword>
<reference evidence="1" key="1">
    <citation type="submission" date="2021-06" db="EMBL/GenBank/DDBJ databases">
        <authorList>
            <person name="Kallberg Y."/>
            <person name="Tangrot J."/>
            <person name="Rosling A."/>
        </authorList>
    </citation>
    <scope>NUCLEOTIDE SEQUENCE</scope>
    <source>
        <strain evidence="1">MA461A</strain>
    </source>
</reference>
<evidence type="ECO:0000313" key="2">
    <source>
        <dbReference type="Proteomes" id="UP000789920"/>
    </source>
</evidence>
<evidence type="ECO:0000313" key="1">
    <source>
        <dbReference type="EMBL" id="CAG8633059.1"/>
    </source>
</evidence>
<name>A0ACA9N4T5_9GLOM</name>
<proteinExistence type="predicted"/>
<gene>
    <name evidence="1" type="ORF">RPERSI_LOCUS7192</name>
</gene>
<feature type="non-terminal residue" evidence="1">
    <location>
        <position position="61"/>
    </location>
</feature>
<accession>A0ACA9N4T5</accession>
<dbReference type="Proteomes" id="UP000789920">
    <property type="component" value="Unassembled WGS sequence"/>
</dbReference>
<comment type="caution">
    <text evidence="1">The sequence shown here is derived from an EMBL/GenBank/DDBJ whole genome shotgun (WGS) entry which is preliminary data.</text>
</comment>
<organism evidence="1 2">
    <name type="scientific">Racocetra persica</name>
    <dbReference type="NCBI Taxonomy" id="160502"/>
    <lineage>
        <taxon>Eukaryota</taxon>
        <taxon>Fungi</taxon>
        <taxon>Fungi incertae sedis</taxon>
        <taxon>Mucoromycota</taxon>
        <taxon>Glomeromycotina</taxon>
        <taxon>Glomeromycetes</taxon>
        <taxon>Diversisporales</taxon>
        <taxon>Gigasporaceae</taxon>
        <taxon>Racocetra</taxon>
    </lineage>
</organism>